<accession>D8S3L4</accession>
<dbReference type="InterPro" id="IPR015943">
    <property type="entry name" value="WD40/YVTN_repeat-like_dom_sf"/>
</dbReference>
<dbReference type="InParanoid" id="D8S3L4"/>
<reference evidence="1 2" key="1">
    <citation type="journal article" date="2011" name="Science">
        <title>The Selaginella genome identifies genetic changes associated with the evolution of vascular plants.</title>
        <authorList>
            <person name="Banks J.A."/>
            <person name="Nishiyama T."/>
            <person name="Hasebe M."/>
            <person name="Bowman J.L."/>
            <person name="Gribskov M."/>
            <person name="dePamphilis C."/>
            <person name="Albert V.A."/>
            <person name="Aono N."/>
            <person name="Aoyama T."/>
            <person name="Ambrose B.A."/>
            <person name="Ashton N.W."/>
            <person name="Axtell M.J."/>
            <person name="Barker E."/>
            <person name="Barker M.S."/>
            <person name="Bennetzen J.L."/>
            <person name="Bonawitz N.D."/>
            <person name="Chapple C."/>
            <person name="Cheng C."/>
            <person name="Correa L.G."/>
            <person name="Dacre M."/>
            <person name="DeBarry J."/>
            <person name="Dreyer I."/>
            <person name="Elias M."/>
            <person name="Engstrom E.M."/>
            <person name="Estelle M."/>
            <person name="Feng L."/>
            <person name="Finet C."/>
            <person name="Floyd S.K."/>
            <person name="Frommer W.B."/>
            <person name="Fujita T."/>
            <person name="Gramzow L."/>
            <person name="Gutensohn M."/>
            <person name="Harholt J."/>
            <person name="Hattori M."/>
            <person name="Heyl A."/>
            <person name="Hirai T."/>
            <person name="Hiwatashi Y."/>
            <person name="Ishikawa M."/>
            <person name="Iwata M."/>
            <person name="Karol K.G."/>
            <person name="Koehler B."/>
            <person name="Kolukisaoglu U."/>
            <person name="Kubo M."/>
            <person name="Kurata T."/>
            <person name="Lalonde S."/>
            <person name="Li K."/>
            <person name="Li Y."/>
            <person name="Litt A."/>
            <person name="Lyons E."/>
            <person name="Manning G."/>
            <person name="Maruyama T."/>
            <person name="Michael T.P."/>
            <person name="Mikami K."/>
            <person name="Miyazaki S."/>
            <person name="Morinaga S."/>
            <person name="Murata T."/>
            <person name="Mueller-Roeber B."/>
            <person name="Nelson D.R."/>
            <person name="Obara M."/>
            <person name="Oguri Y."/>
            <person name="Olmstead R.G."/>
            <person name="Onodera N."/>
            <person name="Petersen B.L."/>
            <person name="Pils B."/>
            <person name="Prigge M."/>
            <person name="Rensing S.A."/>
            <person name="Riano-Pachon D.M."/>
            <person name="Roberts A.W."/>
            <person name="Sato Y."/>
            <person name="Scheller H.V."/>
            <person name="Schulz B."/>
            <person name="Schulz C."/>
            <person name="Shakirov E.V."/>
            <person name="Shibagaki N."/>
            <person name="Shinohara N."/>
            <person name="Shippen D.E."/>
            <person name="Soerensen I."/>
            <person name="Sotooka R."/>
            <person name="Sugimoto N."/>
            <person name="Sugita M."/>
            <person name="Sumikawa N."/>
            <person name="Tanurdzic M."/>
            <person name="Theissen G."/>
            <person name="Ulvskov P."/>
            <person name="Wakazuki S."/>
            <person name="Weng J.K."/>
            <person name="Willats W.W."/>
            <person name="Wipf D."/>
            <person name="Wolf P.G."/>
            <person name="Yang L."/>
            <person name="Zimmer A.D."/>
            <person name="Zhu Q."/>
            <person name="Mitros T."/>
            <person name="Hellsten U."/>
            <person name="Loque D."/>
            <person name="Otillar R."/>
            <person name="Salamov A."/>
            <person name="Schmutz J."/>
            <person name="Shapiro H."/>
            <person name="Lindquist E."/>
            <person name="Lucas S."/>
            <person name="Rokhsar D."/>
            <person name="Grigoriev I.V."/>
        </authorList>
    </citation>
    <scope>NUCLEOTIDE SEQUENCE [LARGE SCALE GENOMIC DNA]</scope>
</reference>
<dbReference type="Gramene" id="EFJ21286">
    <property type="protein sequence ID" value="EFJ21286"/>
    <property type="gene ID" value="SELMODRAFT_417783"/>
</dbReference>
<keyword evidence="2" id="KW-1185">Reference proteome</keyword>
<dbReference type="InterPro" id="IPR036322">
    <property type="entry name" value="WD40_repeat_dom_sf"/>
</dbReference>
<sequence>MIDKTISLWDVCSSLYIQTFYGHQSSCNHAAFDPKGETVVSVDANGISTPPSSLGLIWQINVRWTSGYIIAIASSDNTIKCDSIRSGSFQTYGEVVPIQEFTNVVQLNGARQGFSAALAVGKDDLRRRWWCRQEWGDTTMRVDEWDYILEGTQVHDRFIAFGVANGDVERIEMNCTKVSSFRDHGGSRVEVFKTLDDDLVEGKIKLWGVPKNRIIMDYTKLFESTKGKPKKIRHANLKV</sequence>
<dbReference type="SUPFAM" id="SSF50978">
    <property type="entry name" value="WD40 repeat-like"/>
    <property type="match status" value="1"/>
</dbReference>
<dbReference type="EMBL" id="GL377600">
    <property type="protein sequence ID" value="EFJ21286.1"/>
    <property type="molecule type" value="Genomic_DNA"/>
</dbReference>
<dbReference type="Gene3D" id="2.130.10.10">
    <property type="entry name" value="YVTN repeat-like/Quinoprotein amine dehydrogenase"/>
    <property type="match status" value="1"/>
</dbReference>
<dbReference type="AlphaFoldDB" id="D8S3L4"/>
<organism evidence="2">
    <name type="scientific">Selaginella moellendorffii</name>
    <name type="common">Spikemoss</name>
    <dbReference type="NCBI Taxonomy" id="88036"/>
    <lineage>
        <taxon>Eukaryota</taxon>
        <taxon>Viridiplantae</taxon>
        <taxon>Streptophyta</taxon>
        <taxon>Embryophyta</taxon>
        <taxon>Tracheophyta</taxon>
        <taxon>Lycopodiopsida</taxon>
        <taxon>Selaginellales</taxon>
        <taxon>Selaginellaceae</taxon>
        <taxon>Selaginella</taxon>
    </lineage>
</organism>
<proteinExistence type="predicted"/>
<evidence type="ECO:0000313" key="1">
    <source>
        <dbReference type="EMBL" id="EFJ21286.1"/>
    </source>
</evidence>
<protein>
    <submittedName>
        <fullName evidence="1">Uncharacterized protein</fullName>
    </submittedName>
</protein>
<dbReference type="Proteomes" id="UP000001514">
    <property type="component" value="Unassembled WGS sequence"/>
</dbReference>
<dbReference type="STRING" id="88036.D8S3L4"/>
<name>D8S3L4_SELML</name>
<dbReference type="KEGG" id="smo:SELMODRAFT_417783"/>
<evidence type="ECO:0000313" key="2">
    <source>
        <dbReference type="Proteomes" id="UP000001514"/>
    </source>
</evidence>
<gene>
    <name evidence="1" type="ORF">SELMODRAFT_417783</name>
</gene>
<dbReference type="HOGENOM" id="CLU_1162803_0_0_1"/>